<dbReference type="GO" id="GO:0046872">
    <property type="term" value="F:metal ion binding"/>
    <property type="evidence" value="ECO:0007669"/>
    <property type="project" value="UniProtKB-KW"/>
</dbReference>
<dbReference type="AlphaFoldDB" id="A0A1A9ZGW0"/>
<dbReference type="Pfam" id="PF04389">
    <property type="entry name" value="Peptidase_M28"/>
    <property type="match status" value="1"/>
</dbReference>
<evidence type="ECO:0000256" key="12">
    <source>
        <dbReference type="ARBA" id="ARBA00023136"/>
    </source>
</evidence>
<keyword evidence="5 15" id="KW-0812">Transmembrane</keyword>
<evidence type="ECO:0000256" key="9">
    <source>
        <dbReference type="ARBA" id="ARBA00022833"/>
    </source>
</evidence>
<evidence type="ECO:0000256" key="2">
    <source>
        <dbReference type="ARBA" id="ARBA00004477"/>
    </source>
</evidence>
<keyword evidence="13" id="KW-0325">Glycoprotein</keyword>
<dbReference type="PANTHER" id="PTHR12147">
    <property type="entry name" value="METALLOPEPTIDASE M28 FAMILY MEMBER"/>
    <property type="match status" value="1"/>
</dbReference>
<feature type="transmembrane region" description="Helical" evidence="15">
    <location>
        <begin position="385"/>
        <end position="403"/>
    </location>
</feature>
<dbReference type="Proteomes" id="UP000092445">
    <property type="component" value="Unassembled WGS sequence"/>
</dbReference>
<dbReference type="FunFam" id="3.40.630.10:FF:000008">
    <property type="entry name" value="Endoplasmic reticulum metallopeptidase 1"/>
    <property type="match status" value="1"/>
</dbReference>
<evidence type="ECO:0000256" key="5">
    <source>
        <dbReference type="ARBA" id="ARBA00022692"/>
    </source>
</evidence>
<dbReference type="InterPro" id="IPR045175">
    <property type="entry name" value="M28_fam"/>
</dbReference>
<evidence type="ECO:0000256" key="3">
    <source>
        <dbReference type="ARBA" id="ARBA00010918"/>
    </source>
</evidence>
<comment type="subcellular location">
    <subcellularLocation>
        <location evidence="2">Endoplasmic reticulum membrane</location>
        <topology evidence="2">Multi-pass membrane protein</topology>
    </subcellularLocation>
</comment>
<comment type="similarity">
    <text evidence="3">Belongs to the peptidase M28 family.</text>
</comment>
<keyword evidence="9" id="KW-0862">Zinc</keyword>
<dbReference type="EnsemblMetazoa" id="GPAI014246-RA">
    <property type="protein sequence ID" value="GPAI014246-PA"/>
    <property type="gene ID" value="GPAI014246"/>
</dbReference>
<feature type="transmembrane region" description="Helical" evidence="15">
    <location>
        <begin position="292"/>
        <end position="311"/>
    </location>
</feature>
<dbReference type="InterPro" id="IPR048024">
    <property type="entry name" value="Fxna-like_M28_dom"/>
</dbReference>
<comment type="cofactor">
    <cofactor evidence="1">
        <name>Zn(2+)</name>
        <dbReference type="ChEBI" id="CHEBI:29105"/>
    </cofactor>
</comment>
<evidence type="ECO:0000256" key="11">
    <source>
        <dbReference type="ARBA" id="ARBA00023049"/>
    </source>
</evidence>
<keyword evidence="20" id="KW-1185">Reference proteome</keyword>
<keyword evidence="6" id="KW-0479">Metal-binding</keyword>
<dbReference type="GO" id="GO:0008235">
    <property type="term" value="F:metalloexopeptidase activity"/>
    <property type="evidence" value="ECO:0007669"/>
    <property type="project" value="InterPro"/>
</dbReference>
<evidence type="ECO:0000256" key="6">
    <source>
        <dbReference type="ARBA" id="ARBA00022723"/>
    </source>
</evidence>
<dbReference type="CDD" id="cd03875">
    <property type="entry name" value="M28_Fxna_like"/>
    <property type="match status" value="1"/>
</dbReference>
<reference evidence="20" key="1">
    <citation type="submission" date="2014-03" db="EMBL/GenBank/DDBJ databases">
        <authorList>
            <person name="Aksoy S."/>
            <person name="Warren W."/>
            <person name="Wilson R.K."/>
        </authorList>
    </citation>
    <scope>NUCLEOTIDE SEQUENCE [LARGE SCALE GENOMIC DNA]</scope>
    <source>
        <strain evidence="20">IAEA</strain>
    </source>
</reference>
<evidence type="ECO:0000256" key="7">
    <source>
        <dbReference type="ARBA" id="ARBA00022801"/>
    </source>
</evidence>
<evidence type="ECO:0000256" key="4">
    <source>
        <dbReference type="ARBA" id="ARBA00022670"/>
    </source>
</evidence>
<feature type="domain" description="Endoplasmic reticulum metallopeptidase 1-like C-terminal" evidence="17">
    <location>
        <begin position="513"/>
        <end position="736"/>
    </location>
</feature>
<keyword evidence="7" id="KW-0378">Hydrolase</keyword>
<protein>
    <recommendedName>
        <fullName evidence="14">FXNA-like protease</fullName>
    </recommendedName>
</protein>
<organism evidence="19 20">
    <name type="scientific">Glossina pallidipes</name>
    <name type="common">Tsetse fly</name>
    <dbReference type="NCBI Taxonomy" id="7398"/>
    <lineage>
        <taxon>Eukaryota</taxon>
        <taxon>Metazoa</taxon>
        <taxon>Ecdysozoa</taxon>
        <taxon>Arthropoda</taxon>
        <taxon>Hexapoda</taxon>
        <taxon>Insecta</taxon>
        <taxon>Pterygota</taxon>
        <taxon>Neoptera</taxon>
        <taxon>Endopterygota</taxon>
        <taxon>Diptera</taxon>
        <taxon>Brachycera</taxon>
        <taxon>Muscomorpha</taxon>
        <taxon>Hippoboscoidea</taxon>
        <taxon>Glossinidae</taxon>
        <taxon>Glossina</taxon>
    </lineage>
</organism>
<feature type="domain" description="Peptidase M28" evidence="16">
    <location>
        <begin position="83"/>
        <end position="277"/>
    </location>
</feature>
<evidence type="ECO:0000256" key="15">
    <source>
        <dbReference type="SAM" id="Phobius"/>
    </source>
</evidence>
<evidence type="ECO:0000256" key="10">
    <source>
        <dbReference type="ARBA" id="ARBA00022989"/>
    </source>
</evidence>
<keyword evidence="11" id="KW-0482">Metalloprotease</keyword>
<evidence type="ECO:0000256" key="1">
    <source>
        <dbReference type="ARBA" id="ARBA00001947"/>
    </source>
</evidence>
<evidence type="ECO:0000256" key="14">
    <source>
        <dbReference type="ARBA" id="ARBA00078796"/>
    </source>
</evidence>
<evidence type="ECO:0000313" key="20">
    <source>
        <dbReference type="Proteomes" id="UP000092445"/>
    </source>
</evidence>
<name>A0A1A9ZGW0_GLOPL</name>
<proteinExistence type="inferred from homology"/>
<dbReference type="VEuPathDB" id="VectorBase:GPAI014246"/>
<feature type="transmembrane region" description="Helical" evidence="15">
    <location>
        <begin position="323"/>
        <end position="345"/>
    </location>
</feature>
<keyword evidence="8" id="KW-0256">Endoplasmic reticulum</keyword>
<accession>A0A1A9ZGW0</accession>
<dbReference type="Pfam" id="PF22249">
    <property type="entry name" value="ERMP1-TM"/>
    <property type="match status" value="1"/>
</dbReference>
<evidence type="ECO:0000259" key="17">
    <source>
        <dbReference type="Pfam" id="PF22248"/>
    </source>
</evidence>
<evidence type="ECO:0000313" key="19">
    <source>
        <dbReference type="EnsemblMetazoa" id="GPAI014246-PA"/>
    </source>
</evidence>
<keyword evidence="10 15" id="KW-1133">Transmembrane helix</keyword>
<feature type="transmembrane region" description="Helical" evidence="15">
    <location>
        <begin position="423"/>
        <end position="443"/>
    </location>
</feature>
<keyword evidence="12 15" id="KW-0472">Membrane</keyword>
<evidence type="ECO:0000256" key="8">
    <source>
        <dbReference type="ARBA" id="ARBA00022824"/>
    </source>
</evidence>
<feature type="transmembrane region" description="Helical" evidence="15">
    <location>
        <begin position="455"/>
        <end position="478"/>
    </location>
</feature>
<evidence type="ECO:0000259" key="18">
    <source>
        <dbReference type="Pfam" id="PF22249"/>
    </source>
</evidence>
<sequence>MNNTDRFIGERAENVLMRLSKIGPKVVGSPANEQSAVQFLLNELSKIREDARHDIYIIQEDVQIASGNYVLWEMVNIYQSIQNVVVKVTPRNSESSSSLLLNSHYDTVPGSSGAGDSGLMIAVMLETLRVITKRETILKHSIIFLFNGAEENPLQGSHAFITQHEWAANVKAVINLDSAGSGGREILFQSGPGHPWLMKYYGAHIVYPYASTIAEELFQNGFVPSETDYRIFRDFGHIPGLDMAHSFNGFVYHTKYDRFTTIPRRTYQRTGDNVLALTKALANALELEDPSFVTINCALLMAVVIAIFLDAIGSPMSWFSKPWMIFGLYFCPIFFILGILPSIYLSHIKDYGLPLAYSIQLLMHSHCLLLTLLTIAMVSLGIRSAFLIMLGVAFYTLSVILNITARFHKTNFLWLIPHNLCQISPFLFYTYICYAFYTTFIPMEGRDGANRNPELLIGGFTVVICFLFAPFLINLLSLVRKSKTILSCFGIIWIIFMGIAVSPMGFPYVEKEAPQRFYAVHSTRTLHDDSPTMHVKYEDFGFYVVPVDRRPQSIDFMFEEMNFTKSDANFCETEIMCGFPIYSSRWLEWRNQSFWVEASQPVKTGWPTLKIISKEQTSSKTILFTLEVAGPHHISIFIQPTHGVKLMDWSFTKIPLEQNFTTPYYLYFSYALDPTPLRFHLEFKWETEDWSGSTFAIALIGHKVDDINTTDDFREFLMSFPAWAHVSAWTSSYESWKL</sequence>
<feature type="transmembrane region" description="Helical" evidence="15">
    <location>
        <begin position="484"/>
        <end position="506"/>
    </location>
</feature>
<dbReference type="PANTHER" id="PTHR12147:SF22">
    <property type="entry name" value="ENDOPLASMIC RETICULUM METALLOPEPTIDASE 1"/>
    <property type="match status" value="1"/>
</dbReference>
<evidence type="ECO:0000259" key="16">
    <source>
        <dbReference type="Pfam" id="PF04389"/>
    </source>
</evidence>
<dbReference type="InterPro" id="IPR053973">
    <property type="entry name" value="ERMP1-like_C"/>
</dbReference>
<dbReference type="STRING" id="7398.A0A1A9ZGW0"/>
<dbReference type="GO" id="GO:0005789">
    <property type="term" value="C:endoplasmic reticulum membrane"/>
    <property type="evidence" value="ECO:0007669"/>
    <property type="project" value="UniProtKB-SubCell"/>
</dbReference>
<dbReference type="InterPro" id="IPR053974">
    <property type="entry name" value="ERMP1_1-A_TM"/>
</dbReference>
<dbReference type="Pfam" id="PF22248">
    <property type="entry name" value="ERMP1_C"/>
    <property type="match status" value="1"/>
</dbReference>
<feature type="transmembrane region" description="Helical" evidence="15">
    <location>
        <begin position="357"/>
        <end position="378"/>
    </location>
</feature>
<dbReference type="Gene3D" id="3.40.630.10">
    <property type="entry name" value="Zn peptidases"/>
    <property type="match status" value="1"/>
</dbReference>
<dbReference type="InterPro" id="IPR007484">
    <property type="entry name" value="Peptidase_M28"/>
</dbReference>
<keyword evidence="4" id="KW-0645">Protease</keyword>
<evidence type="ECO:0000256" key="13">
    <source>
        <dbReference type="ARBA" id="ARBA00023180"/>
    </source>
</evidence>
<feature type="domain" description="Endoplasmic reticulum metallopeptidase 1/1-A TM" evidence="18">
    <location>
        <begin position="294"/>
        <end position="496"/>
    </location>
</feature>
<dbReference type="SUPFAM" id="SSF53187">
    <property type="entry name" value="Zn-dependent exopeptidases"/>
    <property type="match status" value="1"/>
</dbReference>
<reference evidence="19" key="2">
    <citation type="submission" date="2020-05" db="UniProtKB">
        <authorList>
            <consortium name="EnsemblMetazoa"/>
        </authorList>
    </citation>
    <scope>IDENTIFICATION</scope>
    <source>
        <strain evidence="19">IAEA</strain>
    </source>
</reference>
<dbReference type="GO" id="GO:0006508">
    <property type="term" value="P:proteolysis"/>
    <property type="evidence" value="ECO:0007669"/>
    <property type="project" value="UniProtKB-KW"/>
</dbReference>